<feature type="transmembrane region" description="Helical" evidence="1">
    <location>
        <begin position="139"/>
        <end position="162"/>
    </location>
</feature>
<dbReference type="InterPro" id="IPR032809">
    <property type="entry name" value="Put_HupE_UreJ"/>
</dbReference>
<keyword evidence="1" id="KW-1133">Transmembrane helix</keyword>
<dbReference type="KEGG" id="chyd:H4K34_03885"/>
<gene>
    <name evidence="2" type="ORF">H4K34_03885</name>
</gene>
<name>A0A7H0VGZ6_9FLAO</name>
<feature type="transmembrane region" description="Helical" evidence="1">
    <location>
        <begin position="42"/>
        <end position="65"/>
    </location>
</feature>
<dbReference type="AlphaFoldDB" id="A0A7H0VGZ6"/>
<accession>A0A7H0VGZ6</accession>
<feature type="transmembrane region" description="Helical" evidence="1">
    <location>
        <begin position="15"/>
        <end position="35"/>
    </location>
</feature>
<dbReference type="EMBL" id="CP060139">
    <property type="protein sequence ID" value="QNR24994.1"/>
    <property type="molecule type" value="Genomic_DNA"/>
</dbReference>
<keyword evidence="3" id="KW-1185">Reference proteome</keyword>
<evidence type="ECO:0000256" key="1">
    <source>
        <dbReference type="SAM" id="Phobius"/>
    </source>
</evidence>
<evidence type="ECO:0000313" key="3">
    <source>
        <dbReference type="Proteomes" id="UP000516305"/>
    </source>
</evidence>
<evidence type="ECO:0000313" key="2">
    <source>
        <dbReference type="EMBL" id="QNR24994.1"/>
    </source>
</evidence>
<keyword evidence="1" id="KW-0472">Membrane</keyword>
<dbReference type="Proteomes" id="UP000516305">
    <property type="component" value="Chromosome"/>
</dbReference>
<feature type="transmembrane region" description="Helical" evidence="1">
    <location>
        <begin position="101"/>
        <end position="119"/>
    </location>
</feature>
<organism evidence="2 3">
    <name type="scientific">Croceimicrobium hydrocarbonivorans</name>
    <dbReference type="NCBI Taxonomy" id="2761580"/>
    <lineage>
        <taxon>Bacteria</taxon>
        <taxon>Pseudomonadati</taxon>
        <taxon>Bacteroidota</taxon>
        <taxon>Flavobacteriia</taxon>
        <taxon>Flavobacteriales</taxon>
        <taxon>Owenweeksiaceae</taxon>
        <taxon>Croceimicrobium</taxon>
    </lineage>
</organism>
<feature type="transmembrane region" description="Helical" evidence="1">
    <location>
        <begin position="169"/>
        <end position="189"/>
    </location>
</feature>
<feature type="transmembrane region" description="Helical" evidence="1">
    <location>
        <begin position="71"/>
        <end position="89"/>
    </location>
</feature>
<protein>
    <submittedName>
        <fullName evidence="2">HupE/UreJ family protein</fullName>
    </submittedName>
</protein>
<reference evidence="2 3" key="1">
    <citation type="submission" date="2020-08" db="EMBL/GenBank/DDBJ databases">
        <title>Croceimicrobium hydrocarbonivorans gen. nov., sp. nov., a novel marine bacterium isolated from a bacterial consortium that degrades polyethylene terephthalate.</title>
        <authorList>
            <person name="Liu R."/>
        </authorList>
    </citation>
    <scope>NUCLEOTIDE SEQUENCE [LARGE SCALE GENOMIC DNA]</scope>
    <source>
        <strain evidence="2 3">A20-9</strain>
    </source>
</reference>
<sequence>MQTFSTYLRLGYEHIMSIQAMDHILFVVVLMAVYQSRNWLRVVAAVTFFTIGHSLTLSLGALDVIKIDKGIIEFLIPLTILLTALYNLTKSGQNQNNKSKVWIAGVFGLIHGLGFSNYYDMLVMGDSNYWQALLPFNLGIELAQLLLVAITLLLMGVYSFMLNRKIRDWNLFVSGAGFGLALIMCLENWPF</sequence>
<dbReference type="Pfam" id="PF13795">
    <property type="entry name" value="HupE_UreJ_2"/>
    <property type="match status" value="1"/>
</dbReference>
<dbReference type="RefSeq" id="WP_210759520.1">
    <property type="nucleotide sequence ID" value="NZ_CP060139.1"/>
</dbReference>
<proteinExistence type="predicted"/>
<keyword evidence="1" id="KW-0812">Transmembrane</keyword>